<sequence length="104" mass="12214">MTNYCFLLITQTAFLTTFSSRSAVAQFLWANVKSIDRNTLEIIEIWTSYFIEWRVAIYHLENVTVTVQHFIEQFVGVYDLDSYLWYQDIKALGLKPINLPNQSP</sequence>
<dbReference type="Proteomes" id="UP000232722">
    <property type="component" value="Unassembled WGS sequence"/>
</dbReference>
<dbReference type="Proteomes" id="UP000232688">
    <property type="component" value="Unassembled WGS sequence"/>
</dbReference>
<feature type="chain" id="PRO_5014562536" evidence="1">
    <location>
        <begin position="26"/>
        <end position="104"/>
    </location>
</feature>
<name>A0A2N0S497_9GLOM</name>
<gene>
    <name evidence="3" type="ORF">RhiirA1_454830</name>
    <name evidence="2" type="ORF">RhiirA5_414961</name>
</gene>
<reference evidence="3 4" key="4">
    <citation type="submission" date="2017-10" db="EMBL/GenBank/DDBJ databases">
        <title>Genome analyses suggest a sexual origin of heterokaryosis in a supposedly ancient asexual fungus.</title>
        <authorList>
            <person name="Corradi N."/>
            <person name="Sedzielewska K."/>
            <person name="Noel J."/>
            <person name="Charron P."/>
            <person name="Farinelli L."/>
            <person name="Marton T."/>
            <person name="Kruger M."/>
            <person name="Pelin A."/>
            <person name="Brachmann A."/>
            <person name="Corradi N."/>
        </authorList>
    </citation>
    <scope>NUCLEOTIDE SEQUENCE [LARGE SCALE GENOMIC DNA]</scope>
    <source>
        <strain evidence="3 4">A1</strain>
    </source>
</reference>
<evidence type="ECO:0000313" key="3">
    <source>
        <dbReference type="EMBL" id="PKC70385.1"/>
    </source>
</evidence>
<dbReference type="AlphaFoldDB" id="A0A2N0S497"/>
<reference evidence="3 4" key="3">
    <citation type="submission" date="2017-10" db="EMBL/GenBank/DDBJ databases">
        <title>Extensive intraspecific genome diversity in a model arbuscular mycorrhizal fungus.</title>
        <authorList>
            <person name="Chen E.C.H."/>
            <person name="Morin E."/>
            <person name="Baudet D."/>
            <person name="Noel J."/>
            <person name="Ndikumana S."/>
            <person name="Charron P."/>
            <person name="St-Onge C."/>
            <person name="Giorgi J."/>
            <person name="Grigoriev I.V."/>
            <person name="Roux C."/>
            <person name="Martin F.M."/>
            <person name="Corradi N."/>
        </authorList>
    </citation>
    <scope>NUCLEOTIDE SEQUENCE [LARGE SCALE GENOMIC DNA]</scope>
    <source>
        <strain evidence="3 4">A1</strain>
    </source>
</reference>
<reference evidence="2 5" key="1">
    <citation type="submission" date="2016-04" db="EMBL/GenBank/DDBJ databases">
        <title>Genome analyses suggest a sexual origin of heterokaryosis in a supposedly ancient asexual fungus.</title>
        <authorList>
            <person name="Ropars J."/>
            <person name="Sedzielewska K."/>
            <person name="Noel J."/>
            <person name="Charron P."/>
            <person name="Farinelli L."/>
            <person name="Marton T."/>
            <person name="Kruger M."/>
            <person name="Pelin A."/>
            <person name="Brachmann A."/>
            <person name="Corradi N."/>
        </authorList>
    </citation>
    <scope>NUCLEOTIDE SEQUENCE [LARGE SCALE GENOMIC DNA]</scope>
    <source>
        <strain evidence="2 5">A5</strain>
    </source>
</reference>
<evidence type="ECO:0000313" key="4">
    <source>
        <dbReference type="Proteomes" id="UP000232688"/>
    </source>
</evidence>
<evidence type="ECO:0000313" key="5">
    <source>
        <dbReference type="Proteomes" id="UP000232722"/>
    </source>
</evidence>
<protein>
    <submittedName>
        <fullName evidence="3">Uncharacterized protein</fullName>
    </submittedName>
</protein>
<dbReference type="EMBL" id="LLXH01000224">
    <property type="protein sequence ID" value="PKC70385.1"/>
    <property type="molecule type" value="Genomic_DNA"/>
</dbReference>
<organism evidence="3 4">
    <name type="scientific">Rhizophagus irregularis</name>
    <dbReference type="NCBI Taxonomy" id="588596"/>
    <lineage>
        <taxon>Eukaryota</taxon>
        <taxon>Fungi</taxon>
        <taxon>Fungi incertae sedis</taxon>
        <taxon>Mucoromycota</taxon>
        <taxon>Glomeromycotina</taxon>
        <taxon>Glomeromycetes</taxon>
        <taxon>Glomerales</taxon>
        <taxon>Glomeraceae</taxon>
        <taxon>Rhizophagus</taxon>
    </lineage>
</organism>
<dbReference type="VEuPathDB" id="FungiDB:RhiirA1_454830"/>
<accession>A0A2N0S497</accession>
<feature type="signal peptide" evidence="1">
    <location>
        <begin position="1"/>
        <end position="25"/>
    </location>
</feature>
<comment type="caution">
    <text evidence="3">The sequence shown here is derived from an EMBL/GenBank/DDBJ whole genome shotgun (WGS) entry which is preliminary data.</text>
</comment>
<keyword evidence="1" id="KW-0732">Signal</keyword>
<evidence type="ECO:0000313" key="2">
    <source>
        <dbReference type="EMBL" id="PKC09960.1"/>
    </source>
</evidence>
<reference evidence="2 5" key="2">
    <citation type="submission" date="2017-09" db="EMBL/GenBank/DDBJ databases">
        <title>Extensive intraspecific genome diversity in a model arbuscular mycorrhizal fungus.</title>
        <authorList>
            <person name="Chen E.C."/>
            <person name="Morin E."/>
            <person name="Beaudet D."/>
            <person name="Noel J."/>
            <person name="Ndikumana S."/>
            <person name="Charron P."/>
            <person name="St-Onge C."/>
            <person name="Giorgi J."/>
            <person name="Grigoriev I.V."/>
            <person name="Roux C."/>
            <person name="Martin F.M."/>
            <person name="Corradi N."/>
        </authorList>
    </citation>
    <scope>NUCLEOTIDE SEQUENCE [LARGE SCALE GENOMIC DNA]</scope>
    <source>
        <strain evidence="2 5">A5</strain>
    </source>
</reference>
<proteinExistence type="predicted"/>
<dbReference type="EMBL" id="LLXJ01000417">
    <property type="protein sequence ID" value="PKC09960.1"/>
    <property type="molecule type" value="Genomic_DNA"/>
</dbReference>
<evidence type="ECO:0000256" key="1">
    <source>
        <dbReference type="SAM" id="SignalP"/>
    </source>
</evidence>